<dbReference type="SMART" id="SM00418">
    <property type="entry name" value="HTH_ARSR"/>
    <property type="match status" value="1"/>
</dbReference>
<dbReference type="NCBIfam" id="NF033788">
    <property type="entry name" value="HTH_metalloreg"/>
    <property type="match status" value="1"/>
</dbReference>
<dbReference type="PANTHER" id="PTHR43132">
    <property type="entry name" value="ARSENICAL RESISTANCE OPERON REPRESSOR ARSR-RELATED"/>
    <property type="match status" value="1"/>
</dbReference>
<name>A0A0R1KYU3_9LACO</name>
<reference evidence="5 6" key="1">
    <citation type="journal article" date="2015" name="Genome Announc.">
        <title>Expanding the biotechnology potential of lactobacilli through comparative genomics of 213 strains and associated genera.</title>
        <authorList>
            <person name="Sun Z."/>
            <person name="Harris H.M."/>
            <person name="McCann A."/>
            <person name="Guo C."/>
            <person name="Argimon S."/>
            <person name="Zhang W."/>
            <person name="Yang X."/>
            <person name="Jeffery I.B."/>
            <person name="Cooney J.C."/>
            <person name="Kagawa T.F."/>
            <person name="Liu W."/>
            <person name="Song Y."/>
            <person name="Salvetti E."/>
            <person name="Wrobel A."/>
            <person name="Rasinkangas P."/>
            <person name="Parkhill J."/>
            <person name="Rea M.C."/>
            <person name="O'Sullivan O."/>
            <person name="Ritari J."/>
            <person name="Douillard F.P."/>
            <person name="Paul Ross R."/>
            <person name="Yang R."/>
            <person name="Briner A.E."/>
            <person name="Felis G.E."/>
            <person name="de Vos W.M."/>
            <person name="Barrangou R."/>
            <person name="Klaenhammer T.R."/>
            <person name="Caufield P.W."/>
            <person name="Cui Y."/>
            <person name="Zhang H."/>
            <person name="O'Toole P.W."/>
        </authorList>
    </citation>
    <scope>NUCLEOTIDE SEQUENCE [LARGE SCALE GENOMIC DNA]</scope>
    <source>
        <strain evidence="5 6">DSM 19904</strain>
    </source>
</reference>
<keyword evidence="1" id="KW-0805">Transcription regulation</keyword>
<evidence type="ECO:0000256" key="1">
    <source>
        <dbReference type="ARBA" id="ARBA00023015"/>
    </source>
</evidence>
<dbReference type="Proteomes" id="UP000051581">
    <property type="component" value="Unassembled WGS sequence"/>
</dbReference>
<keyword evidence="2" id="KW-0238">DNA-binding</keyword>
<dbReference type="PANTHER" id="PTHR43132:SF6">
    <property type="entry name" value="HTH-TYPE TRANSCRIPTIONAL REPRESSOR CZRA"/>
    <property type="match status" value="1"/>
</dbReference>
<dbReference type="CDD" id="cd00090">
    <property type="entry name" value="HTH_ARSR"/>
    <property type="match status" value="1"/>
</dbReference>
<keyword evidence="6" id="KW-1185">Reference proteome</keyword>
<dbReference type="GO" id="GO:0003700">
    <property type="term" value="F:DNA-binding transcription factor activity"/>
    <property type="evidence" value="ECO:0007669"/>
    <property type="project" value="InterPro"/>
</dbReference>
<evidence type="ECO:0000313" key="6">
    <source>
        <dbReference type="Proteomes" id="UP000051581"/>
    </source>
</evidence>
<feature type="domain" description="HTH arsR-type" evidence="4">
    <location>
        <begin position="14"/>
        <end position="112"/>
    </location>
</feature>
<sequence>MNGVEPKMTDLKQIQSEFANISTFLTALGDEKRQAIIIALLKKNACNGLQATDLTNATHLSRPAVSHHLKILKDAHLVAVRSEGTKNFYYLSHNIKEIDQLKTLLDHVTEIIKQTGTKK</sequence>
<accession>A0A0R1KYU3</accession>
<evidence type="ECO:0000256" key="3">
    <source>
        <dbReference type="ARBA" id="ARBA00023163"/>
    </source>
</evidence>
<keyword evidence="3" id="KW-0804">Transcription</keyword>
<dbReference type="InterPro" id="IPR036390">
    <property type="entry name" value="WH_DNA-bd_sf"/>
</dbReference>
<evidence type="ECO:0000256" key="2">
    <source>
        <dbReference type="ARBA" id="ARBA00023125"/>
    </source>
</evidence>
<dbReference type="InterPro" id="IPR051011">
    <property type="entry name" value="Metal_resp_trans_reg"/>
</dbReference>
<organism evidence="5 6">
    <name type="scientific">Lentilactobacillus sunkii DSM 19904</name>
    <dbReference type="NCBI Taxonomy" id="1423808"/>
    <lineage>
        <taxon>Bacteria</taxon>
        <taxon>Bacillati</taxon>
        <taxon>Bacillota</taxon>
        <taxon>Bacilli</taxon>
        <taxon>Lactobacillales</taxon>
        <taxon>Lactobacillaceae</taxon>
        <taxon>Lentilactobacillus</taxon>
    </lineage>
</organism>
<dbReference type="InterPro" id="IPR001845">
    <property type="entry name" value="HTH_ArsR_DNA-bd_dom"/>
</dbReference>
<dbReference type="EMBL" id="AZEA01000007">
    <property type="protein sequence ID" value="KRK88613.1"/>
    <property type="molecule type" value="Genomic_DNA"/>
</dbReference>
<gene>
    <name evidence="5" type="ORF">FD17_GL002304</name>
</gene>
<evidence type="ECO:0000313" key="5">
    <source>
        <dbReference type="EMBL" id="KRK88613.1"/>
    </source>
</evidence>
<evidence type="ECO:0000259" key="4">
    <source>
        <dbReference type="PROSITE" id="PS50987"/>
    </source>
</evidence>
<dbReference type="PROSITE" id="PS50987">
    <property type="entry name" value="HTH_ARSR_2"/>
    <property type="match status" value="1"/>
</dbReference>
<dbReference type="InterPro" id="IPR036388">
    <property type="entry name" value="WH-like_DNA-bd_sf"/>
</dbReference>
<dbReference type="AlphaFoldDB" id="A0A0R1KYU3"/>
<dbReference type="GO" id="GO:0003677">
    <property type="term" value="F:DNA binding"/>
    <property type="evidence" value="ECO:0007669"/>
    <property type="project" value="UniProtKB-KW"/>
</dbReference>
<proteinExistence type="predicted"/>
<dbReference type="Pfam" id="PF01022">
    <property type="entry name" value="HTH_5"/>
    <property type="match status" value="1"/>
</dbReference>
<dbReference type="InterPro" id="IPR011991">
    <property type="entry name" value="ArsR-like_HTH"/>
</dbReference>
<comment type="caution">
    <text evidence="5">The sequence shown here is derived from an EMBL/GenBank/DDBJ whole genome shotgun (WGS) entry which is preliminary data.</text>
</comment>
<dbReference type="SUPFAM" id="SSF46785">
    <property type="entry name" value="Winged helix' DNA-binding domain"/>
    <property type="match status" value="1"/>
</dbReference>
<dbReference type="PATRIC" id="fig|1423808.3.peg.2345"/>
<protein>
    <submittedName>
        <fullName evidence="5">Regulatory protein ArsR</fullName>
    </submittedName>
</protein>
<dbReference type="PRINTS" id="PR00778">
    <property type="entry name" value="HTHARSR"/>
</dbReference>
<dbReference type="Gene3D" id="1.10.10.10">
    <property type="entry name" value="Winged helix-like DNA-binding domain superfamily/Winged helix DNA-binding domain"/>
    <property type="match status" value="1"/>
</dbReference>